<keyword evidence="3" id="KW-1185">Reference proteome</keyword>
<dbReference type="OrthoDB" id="2422134at2759"/>
<keyword evidence="1" id="KW-0732">Signal</keyword>
<evidence type="ECO:0000313" key="3">
    <source>
        <dbReference type="Proteomes" id="UP000664132"/>
    </source>
</evidence>
<dbReference type="InterPro" id="IPR021054">
    <property type="entry name" value="Cell_wall_mannoprotein_1"/>
</dbReference>
<comment type="caution">
    <text evidence="2">The sequence shown here is derived from an EMBL/GenBank/DDBJ whole genome shotgun (WGS) entry which is preliminary data.</text>
</comment>
<dbReference type="Pfam" id="PF12296">
    <property type="entry name" value="HsbA"/>
    <property type="match status" value="1"/>
</dbReference>
<dbReference type="PANTHER" id="PTHR38123">
    <property type="entry name" value="CELL WALL SERINE-THREONINE-RICH GALACTOMANNOPROTEIN MP1 (AFU_ORTHOLOGUE AFUA_4G03240)"/>
    <property type="match status" value="1"/>
</dbReference>
<evidence type="ECO:0008006" key="4">
    <source>
        <dbReference type="Google" id="ProtNLM"/>
    </source>
</evidence>
<dbReference type="PANTHER" id="PTHR38123:SF6">
    <property type="entry name" value="CELL WALL SERINE-THREONINE-RICH GALACTOMANNOPROTEIN MP1 (AFU_ORTHOLOGUE AFUA_4G03240)"/>
    <property type="match status" value="1"/>
</dbReference>
<feature type="signal peptide" evidence="1">
    <location>
        <begin position="1"/>
        <end position="22"/>
    </location>
</feature>
<dbReference type="Proteomes" id="UP000664132">
    <property type="component" value="Unassembled WGS sequence"/>
</dbReference>
<dbReference type="GO" id="GO:0005576">
    <property type="term" value="C:extracellular region"/>
    <property type="evidence" value="ECO:0007669"/>
    <property type="project" value="TreeGrafter"/>
</dbReference>
<proteinExistence type="predicted"/>
<sequence>MYLRLPSVLPAILLVTSVAADGASIAAALEDVTNKAVKLNTTVASWKGDAIGLIPILQASTDLTDSLKKGTSVAEESEPLTQDEAFTIIEPAQTLVEDTKSVLNTIVAAKPKFDQLFIASPLVLQILKDDRAAAKNLTEAVTEKVPLELQEVATGITTPIDPAFAAAIKKYSAFGF</sequence>
<organism evidence="2 3">
    <name type="scientific">Cadophora malorum</name>
    <dbReference type="NCBI Taxonomy" id="108018"/>
    <lineage>
        <taxon>Eukaryota</taxon>
        <taxon>Fungi</taxon>
        <taxon>Dikarya</taxon>
        <taxon>Ascomycota</taxon>
        <taxon>Pezizomycotina</taxon>
        <taxon>Leotiomycetes</taxon>
        <taxon>Helotiales</taxon>
        <taxon>Ploettnerulaceae</taxon>
        <taxon>Cadophora</taxon>
    </lineage>
</organism>
<accession>A0A8H7W9K2</accession>
<evidence type="ECO:0000313" key="2">
    <source>
        <dbReference type="EMBL" id="KAG4420732.1"/>
    </source>
</evidence>
<dbReference type="EMBL" id="JAFJYH010000078">
    <property type="protein sequence ID" value="KAG4420732.1"/>
    <property type="molecule type" value="Genomic_DNA"/>
</dbReference>
<gene>
    <name evidence="2" type="ORF">IFR04_006118</name>
</gene>
<protein>
    <recommendedName>
        <fullName evidence="4">Antigenic cell wall galactomannoprotein</fullName>
    </recommendedName>
</protein>
<evidence type="ECO:0000256" key="1">
    <source>
        <dbReference type="SAM" id="SignalP"/>
    </source>
</evidence>
<feature type="chain" id="PRO_5034996527" description="Antigenic cell wall galactomannoprotein" evidence="1">
    <location>
        <begin position="23"/>
        <end position="176"/>
    </location>
</feature>
<dbReference type="Gene3D" id="1.20.1280.140">
    <property type="match status" value="1"/>
</dbReference>
<dbReference type="AlphaFoldDB" id="A0A8H7W9K2"/>
<reference evidence="2" key="1">
    <citation type="submission" date="2021-02" db="EMBL/GenBank/DDBJ databases">
        <title>Genome sequence Cadophora malorum strain M34.</title>
        <authorList>
            <person name="Stefanovic E."/>
            <person name="Vu D."/>
            <person name="Scully C."/>
            <person name="Dijksterhuis J."/>
            <person name="Roader J."/>
            <person name="Houbraken J."/>
        </authorList>
    </citation>
    <scope>NUCLEOTIDE SEQUENCE</scope>
    <source>
        <strain evidence="2">M34</strain>
    </source>
</reference>
<name>A0A8H7W9K2_9HELO</name>